<organism evidence="2 3">
    <name type="scientific">Parasponia andersonii</name>
    <name type="common">Sponia andersonii</name>
    <dbReference type="NCBI Taxonomy" id="3476"/>
    <lineage>
        <taxon>Eukaryota</taxon>
        <taxon>Viridiplantae</taxon>
        <taxon>Streptophyta</taxon>
        <taxon>Embryophyta</taxon>
        <taxon>Tracheophyta</taxon>
        <taxon>Spermatophyta</taxon>
        <taxon>Magnoliopsida</taxon>
        <taxon>eudicotyledons</taxon>
        <taxon>Gunneridae</taxon>
        <taxon>Pentapetalae</taxon>
        <taxon>rosids</taxon>
        <taxon>fabids</taxon>
        <taxon>Rosales</taxon>
        <taxon>Cannabaceae</taxon>
        <taxon>Parasponia</taxon>
    </lineage>
</organism>
<dbReference type="AlphaFoldDB" id="A0A2P5CQA6"/>
<evidence type="ECO:0000313" key="3">
    <source>
        <dbReference type="Proteomes" id="UP000237105"/>
    </source>
</evidence>
<evidence type="ECO:0000256" key="1">
    <source>
        <dbReference type="SAM" id="SignalP"/>
    </source>
</evidence>
<dbReference type="Gene3D" id="2.60.40.420">
    <property type="entry name" value="Cupredoxins - blue copper proteins"/>
    <property type="match status" value="1"/>
</dbReference>
<dbReference type="EMBL" id="JXTB01000106">
    <property type="protein sequence ID" value="PON63211.1"/>
    <property type="molecule type" value="Genomic_DNA"/>
</dbReference>
<protein>
    <submittedName>
        <fullName evidence="2">Cupredoxin</fullName>
    </submittedName>
</protein>
<feature type="signal peptide" evidence="1">
    <location>
        <begin position="1"/>
        <end position="29"/>
    </location>
</feature>
<dbReference type="OrthoDB" id="5421909at2759"/>
<dbReference type="Proteomes" id="UP000237105">
    <property type="component" value="Unassembled WGS sequence"/>
</dbReference>
<keyword evidence="3" id="KW-1185">Reference proteome</keyword>
<gene>
    <name evidence="2" type="ORF">PanWU01x14_133050</name>
</gene>
<dbReference type="InterPro" id="IPR008972">
    <property type="entry name" value="Cupredoxin"/>
</dbReference>
<comment type="caution">
    <text evidence="2">The sequence shown here is derived from an EMBL/GenBank/DDBJ whole genome shotgun (WGS) entry which is preliminary data.</text>
</comment>
<reference evidence="3" key="1">
    <citation type="submission" date="2016-06" db="EMBL/GenBank/DDBJ databases">
        <title>Parallel loss of symbiosis genes in relatives of nitrogen-fixing non-legume Parasponia.</title>
        <authorList>
            <person name="Van Velzen R."/>
            <person name="Holmer R."/>
            <person name="Bu F."/>
            <person name="Rutten L."/>
            <person name="Van Zeijl A."/>
            <person name="Liu W."/>
            <person name="Santuari L."/>
            <person name="Cao Q."/>
            <person name="Sharma T."/>
            <person name="Shen D."/>
            <person name="Roswanjaya Y."/>
            <person name="Wardhani T."/>
            <person name="Kalhor M.S."/>
            <person name="Jansen J."/>
            <person name="Van den Hoogen J."/>
            <person name="Gungor B."/>
            <person name="Hartog M."/>
            <person name="Hontelez J."/>
            <person name="Verver J."/>
            <person name="Yang W.-C."/>
            <person name="Schijlen E."/>
            <person name="Repin R."/>
            <person name="Schilthuizen M."/>
            <person name="Schranz E."/>
            <person name="Heidstra R."/>
            <person name="Miyata K."/>
            <person name="Fedorova E."/>
            <person name="Kohlen W."/>
            <person name="Bisseling T."/>
            <person name="Smit S."/>
            <person name="Geurts R."/>
        </authorList>
    </citation>
    <scope>NUCLEOTIDE SEQUENCE [LARGE SCALE GENOMIC DNA]</scope>
    <source>
        <strain evidence="3">cv. WU1-14</strain>
    </source>
</reference>
<keyword evidence="1" id="KW-0732">Signal</keyword>
<accession>A0A2P5CQA6</accession>
<dbReference type="SUPFAM" id="SSF49503">
    <property type="entry name" value="Cupredoxins"/>
    <property type="match status" value="1"/>
</dbReference>
<sequence>MALRSMVLGALILELLTAAVLLLSQIAQAKEFLVGEKMCWTIPPGGAATYASWASNITFVVGDTLDYYYVSTLPNNCAKGQKLAIRVAATASSGVISPAQAPSAAHAEAPALPAELEPQEKISSASSFAATFHLIFSSVATSFLCQF</sequence>
<name>A0A2P5CQA6_PARAD</name>
<feature type="chain" id="PRO_5015141602" evidence="1">
    <location>
        <begin position="30"/>
        <end position="147"/>
    </location>
</feature>
<proteinExistence type="predicted"/>
<evidence type="ECO:0000313" key="2">
    <source>
        <dbReference type="EMBL" id="PON63211.1"/>
    </source>
</evidence>